<proteinExistence type="predicted"/>
<dbReference type="STRING" id="84588.SYNW0055"/>
<keyword evidence="2" id="KW-1185">Reference proteome</keyword>
<dbReference type="Proteomes" id="UP000001422">
    <property type="component" value="Chromosome"/>
</dbReference>
<protein>
    <submittedName>
        <fullName evidence="1">Uncharacterized protein</fullName>
    </submittedName>
</protein>
<name>Q7UA45_PARMW</name>
<dbReference type="KEGG" id="syw:SYNW0055"/>
<evidence type="ECO:0000313" key="1">
    <source>
        <dbReference type="EMBL" id="CAE06570.1"/>
    </source>
</evidence>
<reference evidence="1 2" key="1">
    <citation type="journal article" date="2003" name="Nature">
        <title>The genome of a motile marine Synechococcus.</title>
        <authorList>
            <person name="Palenik B."/>
            <person name="Brahamsha B."/>
            <person name="Larimer F."/>
            <person name="Land M."/>
            <person name="Hauser L."/>
            <person name="Chain P."/>
            <person name="Lamerdin J."/>
            <person name="Regala W."/>
            <person name="Allen E.A."/>
            <person name="McCarren J."/>
            <person name="Paulsen I."/>
            <person name="Dufresne A."/>
            <person name="Partensky F."/>
            <person name="Webb E."/>
            <person name="Waterbury J."/>
        </authorList>
    </citation>
    <scope>NUCLEOTIDE SEQUENCE [LARGE SCALE GENOMIC DNA]</scope>
    <source>
        <strain evidence="1 2">WH8102</strain>
    </source>
</reference>
<accession>Q7UA45</accession>
<organism evidence="1 2">
    <name type="scientific">Parasynechococcus marenigrum (strain WH8102)</name>
    <dbReference type="NCBI Taxonomy" id="84588"/>
    <lineage>
        <taxon>Bacteria</taxon>
        <taxon>Bacillati</taxon>
        <taxon>Cyanobacteriota</taxon>
        <taxon>Cyanophyceae</taxon>
        <taxon>Synechococcales</taxon>
        <taxon>Prochlorococcaceae</taxon>
        <taxon>Parasynechococcus</taxon>
        <taxon>Parasynechococcus marenigrum</taxon>
    </lineage>
</organism>
<dbReference type="RefSeq" id="WP_011126933.1">
    <property type="nucleotide sequence ID" value="NC_005070.1"/>
</dbReference>
<dbReference type="eggNOG" id="ENOG5030RJB">
    <property type="taxonomic scope" value="Bacteria"/>
</dbReference>
<gene>
    <name evidence="1" type="ordered locus">SYNW0055</name>
</gene>
<sequence length="183" mass="19281">MPVLLAMDLPVGSQVPFQSNPQLPLDPIQLAIPLEIDDGKVESFDPVARAQELATTLPRTWCGTFEPFDGNPTVDVTLELSAVTAIGQMVDLRGSMTMGSVTTPVQGNLHAKSDQLDLIPLGDPLIAGVEPGGLFLGLQGFSPTGWQSPRLINTADPSTGVGGRLALMSSCQAETPVPVQPLW</sequence>
<evidence type="ECO:0000313" key="2">
    <source>
        <dbReference type="Proteomes" id="UP000001422"/>
    </source>
</evidence>
<dbReference type="AlphaFoldDB" id="Q7UA45"/>
<dbReference type="EMBL" id="BX569689">
    <property type="protein sequence ID" value="CAE06570.1"/>
    <property type="molecule type" value="Genomic_DNA"/>
</dbReference>
<dbReference type="HOGENOM" id="CLU_1495479_0_0_3"/>